<feature type="region of interest" description="Disordered" evidence="1">
    <location>
        <begin position="91"/>
        <end position="120"/>
    </location>
</feature>
<dbReference type="EnsemblBacteria" id="ABK77997">
    <property type="protein sequence ID" value="ABK77997"/>
    <property type="gene ID" value="CENSYa_1374"/>
</dbReference>
<accession>A0RXD0</accession>
<dbReference type="AlphaFoldDB" id="A0RXD0"/>
<proteinExistence type="predicted"/>
<evidence type="ECO:0000313" key="2">
    <source>
        <dbReference type="EMBL" id="ABK77997.1"/>
    </source>
</evidence>
<dbReference type="STRING" id="414004.CENSYa_1374"/>
<dbReference type="Proteomes" id="UP000000758">
    <property type="component" value="Chromosome"/>
</dbReference>
<keyword evidence="3" id="KW-1185">Reference proteome</keyword>
<name>A0RXD0_CENSY</name>
<gene>
    <name evidence="2" type="ordered locus">CENSYa_1374</name>
</gene>
<evidence type="ECO:0000313" key="3">
    <source>
        <dbReference type="Proteomes" id="UP000000758"/>
    </source>
</evidence>
<dbReference type="KEGG" id="csy:CENSYa_1374"/>
<dbReference type="EMBL" id="DP000238">
    <property type="protein sequence ID" value="ABK77997.1"/>
    <property type="molecule type" value="Genomic_DNA"/>
</dbReference>
<organism evidence="2 3">
    <name type="scientific">Cenarchaeum symbiosum (strain A)</name>
    <dbReference type="NCBI Taxonomy" id="414004"/>
    <lineage>
        <taxon>Archaea</taxon>
        <taxon>Nitrososphaerota</taxon>
        <taxon>Candidatus Cenarchaeales</taxon>
        <taxon>Candidatus Cenarchaeaceae</taxon>
        <taxon>Candidatus Cenarchaeum</taxon>
    </lineage>
</organism>
<sequence length="120" mass="12671">MIYIDQYSAEFGQIPDCHSPAYQGIPLEVPAVGKYGRRGQLPLRIGRPPYRPHLECLPDKTHHQQSDCGGPEIPVHGSISLDGVLNSALSGACHSPAAHGPPGADGQPSIHPAKDAAAPR</sequence>
<reference evidence="2 3" key="1">
    <citation type="journal article" date="2006" name="Proc. Natl. Acad. Sci. U.S.A.">
        <title>Genomic analysis of the uncultivated marine crenarchaeote Cenarchaeum symbiosum.</title>
        <authorList>
            <person name="Hallam S.J."/>
            <person name="Konstantinidis K.T."/>
            <person name="Putnam N."/>
            <person name="Schleper C."/>
            <person name="Watanabe Y."/>
            <person name="Sugahara J."/>
            <person name="Preston C."/>
            <person name="de la Torre J."/>
            <person name="Richardson P.M."/>
            <person name="DeLong E.F."/>
        </authorList>
    </citation>
    <scope>NUCLEOTIDE SEQUENCE [LARGE SCALE GENOMIC DNA]</scope>
    <source>
        <strain evidence="3">A</strain>
    </source>
</reference>
<evidence type="ECO:0000256" key="1">
    <source>
        <dbReference type="SAM" id="MobiDB-lite"/>
    </source>
</evidence>
<dbReference type="HOGENOM" id="CLU_2044314_0_0_2"/>
<protein>
    <submittedName>
        <fullName evidence="2">Uncharacterized protein</fullName>
    </submittedName>
</protein>